<keyword evidence="6" id="KW-1185">Reference proteome</keyword>
<feature type="domain" description="Aminotransferase class I/classII large" evidence="4">
    <location>
        <begin position="56"/>
        <end position="430"/>
    </location>
</feature>
<dbReference type="InterPro" id="IPR015422">
    <property type="entry name" value="PyrdxlP-dep_Trfase_small"/>
</dbReference>
<dbReference type="PANTHER" id="PTHR24305">
    <property type="entry name" value="CYTOCHROME P450"/>
    <property type="match status" value="1"/>
</dbReference>
<dbReference type="SUPFAM" id="SSF48264">
    <property type="entry name" value="Cytochrome P450"/>
    <property type="match status" value="1"/>
</dbReference>
<dbReference type="InterPro" id="IPR001128">
    <property type="entry name" value="Cyt_P450"/>
</dbReference>
<dbReference type="Gene3D" id="3.90.1150.10">
    <property type="entry name" value="Aspartate Aminotransferase, domain 1"/>
    <property type="match status" value="1"/>
</dbReference>
<reference evidence="5 6" key="1">
    <citation type="submission" date="2018-06" db="EMBL/GenBank/DDBJ databases">
        <title>Complete Genomes of Monosporascus.</title>
        <authorList>
            <person name="Robinson A.J."/>
            <person name="Natvig D.O."/>
        </authorList>
    </citation>
    <scope>NUCLEOTIDE SEQUENCE [LARGE SCALE GENOMIC DNA]</scope>
    <source>
        <strain evidence="5 6">CBS 609.92</strain>
    </source>
</reference>
<evidence type="ECO:0000256" key="2">
    <source>
        <dbReference type="ARBA" id="ARBA00022723"/>
    </source>
</evidence>
<dbReference type="PRINTS" id="PR00385">
    <property type="entry name" value="P450"/>
</dbReference>
<dbReference type="PANTHER" id="PTHR24305:SF226">
    <property type="entry name" value="CYTOCHROME P450 MONOOXYGENASE"/>
    <property type="match status" value="1"/>
</dbReference>
<dbReference type="InterPro" id="IPR015421">
    <property type="entry name" value="PyrdxlP-dep_Trfase_major"/>
</dbReference>
<gene>
    <name evidence="5" type="ORF">DL762_000758</name>
</gene>
<name>A0ABY0HIR7_9PEZI</name>
<dbReference type="InterPro" id="IPR004839">
    <property type="entry name" value="Aminotransferase_I/II_large"/>
</dbReference>
<keyword evidence="3" id="KW-0408">Iron</keyword>
<keyword evidence="2" id="KW-0479">Metal-binding</keyword>
<dbReference type="Gene3D" id="1.10.630.10">
    <property type="entry name" value="Cytochrome P450"/>
    <property type="match status" value="1"/>
</dbReference>
<sequence length="893" mass="100569">MYSDLIIKQWGEDHRLRGQSMKNEPAFYRNLEQALDTRRQAQYLLALKPRWDESVADFTTGDFLSVTRTGQIREAFLAELACHPDFELGASGGRLQYGNYAYINQVEREIADFHGAETAYITQSTYAANLGVLSSVPLPGDALVYDELVHASSHEGFRLSLAEHKIAFPHNDPDGLRDVLIRLKTEYPVFEAGTRSVLICVESIYSMDGDICLLKELVQVAKEEFPLGNAQFIMDEAHSIGVIGDKGRGLVSMLGLEEEIAIRIHAVSKAVGAVGGMILCRKTVLSMILNNARSLTFSCAPSFPMVASIRAGYQLLMSGATQEAQERIQSNVKHLFETITSNPIWDEATDEGILSIPLIEDWEHRPFQSHIVPVRTRPRHEIFLFFHLLMNNFNAYPFAFPVVPKGQSRVRLVIHAHNTAEQIEKLASTICDWACEMLDIEHGPVMRHGPNKLIFSSMRALHVAKSFAYKYTAATPGVYGVFNVIDKSAHRFKRKLVGQATSERSMRIFEPVMQEQIATFLRILLETSRGSEPVNMTELVNRLTFDTVALLAFGRPLKTQADPTYRPLIEAQNAGNYRSNMLMQFPLLYKIKIFNFLELFAADQVFQYWNTLETMIAARVAEEKHIRHDLYSILVDQINPEGKYLKDSEIWAEAAFFFPAGADTVSALMCAVFFYLAHNPAAYARLAHEIRSTFATSDQIKGGRQLTACNYLRACIDETLRISPPASGTLWREVDTNDRSKEPFIVDGHVIPRGVQVGLNIYTLHHNEEYFPEPFTFRPERWLESETPAAQLKAMQEAFVPFSIGARSCSGKAMAYAETSLTMARTLWYFDFELAPGELGKLGGGNRSLGEGRDRESEYQLYDVLSAIHDGPNLVFRPRGELWKDLVVGDEKA</sequence>
<dbReference type="Pfam" id="PF00067">
    <property type="entry name" value="p450"/>
    <property type="match status" value="1"/>
</dbReference>
<comment type="caution">
    <text evidence="5">The sequence shown here is derived from an EMBL/GenBank/DDBJ whole genome shotgun (WGS) entry which is preliminary data.</text>
</comment>
<evidence type="ECO:0000313" key="5">
    <source>
        <dbReference type="EMBL" id="RYO94010.1"/>
    </source>
</evidence>
<dbReference type="PRINTS" id="PR00463">
    <property type="entry name" value="EP450I"/>
</dbReference>
<evidence type="ECO:0000256" key="1">
    <source>
        <dbReference type="ARBA" id="ARBA00022617"/>
    </source>
</evidence>
<dbReference type="InterPro" id="IPR015424">
    <property type="entry name" value="PyrdxlP-dep_Trfase"/>
</dbReference>
<organism evidence="5 6">
    <name type="scientific">Monosporascus cannonballus</name>
    <dbReference type="NCBI Taxonomy" id="155416"/>
    <lineage>
        <taxon>Eukaryota</taxon>
        <taxon>Fungi</taxon>
        <taxon>Dikarya</taxon>
        <taxon>Ascomycota</taxon>
        <taxon>Pezizomycotina</taxon>
        <taxon>Sordariomycetes</taxon>
        <taxon>Xylariomycetidae</taxon>
        <taxon>Xylariales</taxon>
        <taxon>Xylariales incertae sedis</taxon>
        <taxon>Monosporascus</taxon>
    </lineage>
</organism>
<dbReference type="Proteomes" id="UP000294003">
    <property type="component" value="Unassembled WGS sequence"/>
</dbReference>
<evidence type="ECO:0000313" key="6">
    <source>
        <dbReference type="Proteomes" id="UP000294003"/>
    </source>
</evidence>
<dbReference type="Pfam" id="PF00155">
    <property type="entry name" value="Aminotran_1_2"/>
    <property type="match status" value="1"/>
</dbReference>
<dbReference type="EMBL" id="QJNS01000013">
    <property type="protein sequence ID" value="RYO94010.1"/>
    <property type="molecule type" value="Genomic_DNA"/>
</dbReference>
<accession>A0ABY0HIR7</accession>
<evidence type="ECO:0000259" key="4">
    <source>
        <dbReference type="Pfam" id="PF00155"/>
    </source>
</evidence>
<proteinExistence type="predicted"/>
<protein>
    <recommendedName>
        <fullName evidence="4">Aminotransferase class I/classII large domain-containing protein</fullName>
    </recommendedName>
</protein>
<evidence type="ECO:0000256" key="3">
    <source>
        <dbReference type="ARBA" id="ARBA00023004"/>
    </source>
</evidence>
<dbReference type="CDD" id="cd11061">
    <property type="entry name" value="CYP67-like"/>
    <property type="match status" value="1"/>
</dbReference>
<dbReference type="InterPro" id="IPR002401">
    <property type="entry name" value="Cyt_P450_E_grp-I"/>
</dbReference>
<keyword evidence="1" id="KW-0349">Heme</keyword>
<dbReference type="SUPFAM" id="SSF53383">
    <property type="entry name" value="PLP-dependent transferases"/>
    <property type="match status" value="1"/>
</dbReference>
<dbReference type="Gene3D" id="3.40.640.10">
    <property type="entry name" value="Type I PLP-dependent aspartate aminotransferase-like (Major domain)"/>
    <property type="match status" value="1"/>
</dbReference>
<dbReference type="InterPro" id="IPR036396">
    <property type="entry name" value="Cyt_P450_sf"/>
</dbReference>
<dbReference type="InterPro" id="IPR050121">
    <property type="entry name" value="Cytochrome_P450_monoxygenase"/>
</dbReference>